<reference evidence="5" key="1">
    <citation type="submission" date="2020-08" db="EMBL/GenBank/DDBJ databases">
        <title>Ramlibacter sp. GTP1 16S ribosomal RNA gene genome sequencing and assembly.</title>
        <authorList>
            <person name="Kang M."/>
        </authorList>
    </citation>
    <scope>NUCLEOTIDE SEQUENCE</scope>
    <source>
        <strain evidence="5">GTP1</strain>
    </source>
</reference>
<evidence type="ECO:0000256" key="3">
    <source>
        <dbReference type="HAMAP-Rule" id="MF_00524"/>
    </source>
</evidence>
<dbReference type="Gene3D" id="3.30.420.40">
    <property type="match status" value="1"/>
</dbReference>
<comment type="subcellular location">
    <subcellularLocation>
        <location evidence="3">Cytoplasm</location>
    </subcellularLocation>
</comment>
<organism evidence="5 6">
    <name type="scientific">Ramlibacter albus</name>
    <dbReference type="NCBI Taxonomy" id="2079448"/>
    <lineage>
        <taxon>Bacteria</taxon>
        <taxon>Pseudomonadati</taxon>
        <taxon>Pseudomonadota</taxon>
        <taxon>Betaproteobacteria</taxon>
        <taxon>Burkholderiales</taxon>
        <taxon>Comamonadaceae</taxon>
        <taxon>Ramlibacter</taxon>
    </lineage>
</organism>
<gene>
    <name evidence="3 5" type="primary">glk</name>
    <name evidence="5" type="ORF">H8R02_20000</name>
</gene>
<dbReference type="RefSeq" id="WP_187083232.1">
    <property type="nucleotide sequence ID" value="NZ_JACORU010000007.1"/>
</dbReference>
<dbReference type="GO" id="GO:0005524">
    <property type="term" value="F:ATP binding"/>
    <property type="evidence" value="ECO:0007669"/>
    <property type="project" value="UniProtKB-UniRule"/>
</dbReference>
<dbReference type="CDD" id="cd24008">
    <property type="entry name" value="ASKHA_NBD_GLK"/>
    <property type="match status" value="1"/>
</dbReference>
<dbReference type="Proteomes" id="UP000596827">
    <property type="component" value="Unassembled WGS sequence"/>
</dbReference>
<keyword evidence="6" id="KW-1185">Reference proteome</keyword>
<protein>
    <recommendedName>
        <fullName evidence="3">Glucokinase</fullName>
        <ecNumber evidence="3">2.7.1.2</ecNumber>
    </recommendedName>
    <alternativeName>
        <fullName evidence="3">Glucose kinase</fullName>
    </alternativeName>
</protein>
<keyword evidence="3" id="KW-0067">ATP-binding</keyword>
<dbReference type="InterPro" id="IPR043129">
    <property type="entry name" value="ATPase_NBD"/>
</dbReference>
<feature type="binding site" evidence="3">
    <location>
        <begin position="13"/>
        <end position="18"/>
    </location>
    <ligand>
        <name>ATP</name>
        <dbReference type="ChEBI" id="CHEBI:30616"/>
    </ligand>
</feature>
<dbReference type="EC" id="2.7.1.2" evidence="3"/>
<dbReference type="HAMAP" id="MF_00524">
    <property type="entry name" value="Glucokinase"/>
    <property type="match status" value="1"/>
</dbReference>
<keyword evidence="3" id="KW-0547">Nucleotide-binding</keyword>
<dbReference type="EMBL" id="JACORU010000007">
    <property type="protein sequence ID" value="MBC5766758.1"/>
    <property type="molecule type" value="Genomic_DNA"/>
</dbReference>
<proteinExistence type="inferred from homology"/>
<dbReference type="InterPro" id="IPR003836">
    <property type="entry name" value="Glucokinase"/>
</dbReference>
<dbReference type="GO" id="GO:0005536">
    <property type="term" value="F:D-glucose binding"/>
    <property type="evidence" value="ECO:0007669"/>
    <property type="project" value="InterPro"/>
</dbReference>
<evidence type="ECO:0000256" key="2">
    <source>
        <dbReference type="ARBA" id="ARBA00022777"/>
    </source>
</evidence>
<sequence>MAASTSRRCRLLADIGGTNARFGWQADSGTGIEHVRTLPCAAHADIESAIRSYLESCGLPNPACASLAIATPVGGDLVSMTNHAWSFSIEALRERIGARRLCVVNDFTALALGVPALEEGARWQIGGTVSSASGPIAVVGPGTGLGMSGLLPTAQPGVFLPITGEGGHATVPAETEREFAVVQSLRKLYGHASAERVLSGPGLVDLYHTLATLENSPARVQGPGEVVEQWHSGDHRIAKECVSMFCALLGSVAGNFALALGARGGVYIGGGIVPRLGASFAATQFRERFEAKGRFRNYLEPVPVWVITAQTSPALAGAGYALDLGPGAAGRWALAA</sequence>
<dbReference type="Gene3D" id="3.40.367.20">
    <property type="match status" value="1"/>
</dbReference>
<dbReference type="PANTHER" id="PTHR47690:SF1">
    <property type="entry name" value="GLUCOKINASE"/>
    <property type="match status" value="1"/>
</dbReference>
<keyword evidence="1 3" id="KW-0808">Transferase</keyword>
<keyword evidence="3" id="KW-0963">Cytoplasm</keyword>
<dbReference type="Pfam" id="PF02685">
    <property type="entry name" value="Glucokinase"/>
    <property type="match status" value="1"/>
</dbReference>
<dbReference type="PANTHER" id="PTHR47690">
    <property type="entry name" value="GLUCOKINASE"/>
    <property type="match status" value="1"/>
</dbReference>
<evidence type="ECO:0000256" key="4">
    <source>
        <dbReference type="RuleBase" id="RU004046"/>
    </source>
</evidence>
<keyword evidence="3" id="KW-0324">Glycolysis</keyword>
<comment type="caution">
    <text evidence="5">The sequence shown here is derived from an EMBL/GenBank/DDBJ whole genome shotgun (WGS) entry which is preliminary data.</text>
</comment>
<dbReference type="GO" id="GO:0005829">
    <property type="term" value="C:cytosol"/>
    <property type="evidence" value="ECO:0007669"/>
    <property type="project" value="TreeGrafter"/>
</dbReference>
<accession>A0A923MAC1</accession>
<comment type="similarity">
    <text evidence="3 4">Belongs to the bacterial glucokinase family.</text>
</comment>
<name>A0A923MAC1_9BURK</name>
<comment type="catalytic activity">
    <reaction evidence="3">
        <text>D-glucose + ATP = D-glucose 6-phosphate + ADP + H(+)</text>
        <dbReference type="Rhea" id="RHEA:17825"/>
        <dbReference type="ChEBI" id="CHEBI:4167"/>
        <dbReference type="ChEBI" id="CHEBI:15378"/>
        <dbReference type="ChEBI" id="CHEBI:30616"/>
        <dbReference type="ChEBI" id="CHEBI:61548"/>
        <dbReference type="ChEBI" id="CHEBI:456216"/>
        <dbReference type="EC" id="2.7.1.2"/>
    </reaction>
</comment>
<dbReference type="GO" id="GO:0004340">
    <property type="term" value="F:glucokinase activity"/>
    <property type="evidence" value="ECO:0007669"/>
    <property type="project" value="UniProtKB-UniRule"/>
</dbReference>
<dbReference type="AlphaFoldDB" id="A0A923MAC1"/>
<keyword evidence="2 3" id="KW-0418">Kinase</keyword>
<dbReference type="GO" id="GO:0006096">
    <property type="term" value="P:glycolytic process"/>
    <property type="evidence" value="ECO:0007669"/>
    <property type="project" value="UniProtKB-UniRule"/>
</dbReference>
<evidence type="ECO:0000313" key="6">
    <source>
        <dbReference type="Proteomes" id="UP000596827"/>
    </source>
</evidence>
<dbReference type="SUPFAM" id="SSF53067">
    <property type="entry name" value="Actin-like ATPase domain"/>
    <property type="match status" value="1"/>
</dbReference>
<dbReference type="NCBIfam" id="TIGR00749">
    <property type="entry name" value="glk"/>
    <property type="match status" value="1"/>
</dbReference>
<dbReference type="InterPro" id="IPR050201">
    <property type="entry name" value="Bacterial_glucokinase"/>
</dbReference>
<evidence type="ECO:0000256" key="1">
    <source>
        <dbReference type="ARBA" id="ARBA00022679"/>
    </source>
</evidence>
<evidence type="ECO:0000313" key="5">
    <source>
        <dbReference type="EMBL" id="MBC5766758.1"/>
    </source>
</evidence>